<organism evidence="2 3">
    <name type="scientific">Zootermopsis nevadensis</name>
    <name type="common">Dampwood termite</name>
    <dbReference type="NCBI Taxonomy" id="136037"/>
    <lineage>
        <taxon>Eukaryota</taxon>
        <taxon>Metazoa</taxon>
        <taxon>Ecdysozoa</taxon>
        <taxon>Arthropoda</taxon>
        <taxon>Hexapoda</taxon>
        <taxon>Insecta</taxon>
        <taxon>Pterygota</taxon>
        <taxon>Neoptera</taxon>
        <taxon>Polyneoptera</taxon>
        <taxon>Dictyoptera</taxon>
        <taxon>Blattodea</taxon>
        <taxon>Blattoidea</taxon>
        <taxon>Termitoidae</taxon>
        <taxon>Termopsidae</taxon>
        <taxon>Zootermopsis</taxon>
    </lineage>
</organism>
<dbReference type="GO" id="GO:0000014">
    <property type="term" value="F:single-stranded DNA endodeoxyribonuclease activity"/>
    <property type="evidence" value="ECO:0007669"/>
    <property type="project" value="TreeGrafter"/>
</dbReference>
<dbReference type="Gene3D" id="3.60.21.10">
    <property type="match status" value="1"/>
</dbReference>
<gene>
    <name evidence="2" type="ORF">L798_07020</name>
</gene>
<dbReference type="STRING" id="136037.A0A067RHP0"/>
<dbReference type="InParanoid" id="A0A067RHP0"/>
<keyword evidence="3" id="KW-1185">Reference proteome</keyword>
<dbReference type="EMBL" id="KK852675">
    <property type="protein sequence ID" value="KDR18710.1"/>
    <property type="molecule type" value="Genomic_DNA"/>
</dbReference>
<dbReference type="GO" id="GO:0007095">
    <property type="term" value="P:mitotic G2 DNA damage checkpoint signaling"/>
    <property type="evidence" value="ECO:0007669"/>
    <property type="project" value="TreeGrafter"/>
</dbReference>
<dbReference type="Pfam" id="PF00149">
    <property type="entry name" value="Metallophos"/>
    <property type="match status" value="1"/>
</dbReference>
<dbReference type="GO" id="GO:0097552">
    <property type="term" value="P:mitochondrial double-strand break repair via homologous recombination"/>
    <property type="evidence" value="ECO:0007669"/>
    <property type="project" value="TreeGrafter"/>
</dbReference>
<dbReference type="Proteomes" id="UP000027135">
    <property type="component" value="Unassembled WGS sequence"/>
</dbReference>
<dbReference type="GO" id="GO:0030870">
    <property type="term" value="C:Mre11 complex"/>
    <property type="evidence" value="ECO:0007669"/>
    <property type="project" value="TreeGrafter"/>
</dbReference>
<evidence type="ECO:0000259" key="1">
    <source>
        <dbReference type="Pfam" id="PF00149"/>
    </source>
</evidence>
<dbReference type="InterPro" id="IPR029052">
    <property type="entry name" value="Metallo-depent_PP-like"/>
</dbReference>
<sequence length="153" mass="17891">MPVFSIHGNHDDPSGYERVSSLDLLSVSGLVNYFGKWTDLTHVEISPLLMRKGATRLALYGLSYLKDERLSRLFGDYKVKMFRPREDQEEWCNVFVLHQNRADRGPKSFIAEEMLPDFLDLVIWGHEHECRIVPEWNDNRRFFVCQPGSEVCQ</sequence>
<evidence type="ECO:0000313" key="2">
    <source>
        <dbReference type="EMBL" id="KDR18710.1"/>
    </source>
</evidence>
<dbReference type="PANTHER" id="PTHR10139">
    <property type="entry name" value="DOUBLE-STRAND BREAK REPAIR PROTEIN MRE11"/>
    <property type="match status" value="1"/>
</dbReference>
<dbReference type="GO" id="GO:0000723">
    <property type="term" value="P:telomere maintenance"/>
    <property type="evidence" value="ECO:0007669"/>
    <property type="project" value="TreeGrafter"/>
</dbReference>
<dbReference type="GO" id="GO:0035861">
    <property type="term" value="C:site of double-strand break"/>
    <property type="evidence" value="ECO:0007669"/>
    <property type="project" value="TreeGrafter"/>
</dbReference>
<dbReference type="eggNOG" id="KOG2310">
    <property type="taxonomic scope" value="Eukaryota"/>
</dbReference>
<dbReference type="GO" id="GO:0000724">
    <property type="term" value="P:double-strand break repair via homologous recombination"/>
    <property type="evidence" value="ECO:0007669"/>
    <property type="project" value="TreeGrafter"/>
</dbReference>
<reference evidence="2 3" key="1">
    <citation type="journal article" date="2014" name="Nat. Commun.">
        <title>Molecular traces of alternative social organization in a termite genome.</title>
        <authorList>
            <person name="Terrapon N."/>
            <person name="Li C."/>
            <person name="Robertson H.M."/>
            <person name="Ji L."/>
            <person name="Meng X."/>
            <person name="Booth W."/>
            <person name="Chen Z."/>
            <person name="Childers C.P."/>
            <person name="Glastad K.M."/>
            <person name="Gokhale K."/>
            <person name="Gowin J."/>
            <person name="Gronenberg W."/>
            <person name="Hermansen R.A."/>
            <person name="Hu H."/>
            <person name="Hunt B.G."/>
            <person name="Huylmans A.K."/>
            <person name="Khalil S.M."/>
            <person name="Mitchell R.D."/>
            <person name="Munoz-Torres M.C."/>
            <person name="Mustard J.A."/>
            <person name="Pan H."/>
            <person name="Reese J.T."/>
            <person name="Scharf M.E."/>
            <person name="Sun F."/>
            <person name="Vogel H."/>
            <person name="Xiao J."/>
            <person name="Yang W."/>
            <person name="Yang Z."/>
            <person name="Yang Z."/>
            <person name="Zhou J."/>
            <person name="Zhu J."/>
            <person name="Brent C.S."/>
            <person name="Elsik C.G."/>
            <person name="Goodisman M.A."/>
            <person name="Liberles D.A."/>
            <person name="Roe R.M."/>
            <person name="Vargo E.L."/>
            <person name="Vilcinskas A."/>
            <person name="Wang J."/>
            <person name="Bornberg-Bauer E."/>
            <person name="Korb J."/>
            <person name="Zhang G."/>
            <person name="Liebig J."/>
        </authorList>
    </citation>
    <scope>NUCLEOTIDE SEQUENCE [LARGE SCALE GENOMIC DNA]</scope>
    <source>
        <tissue evidence="2">Whole organism</tissue>
    </source>
</reference>
<dbReference type="InterPro" id="IPR004843">
    <property type="entry name" value="Calcineurin-like_PHP"/>
</dbReference>
<name>A0A067RHP0_ZOONE</name>
<proteinExistence type="predicted"/>
<feature type="domain" description="Calcineurin-like phosphoesterase" evidence="1">
    <location>
        <begin position="2"/>
        <end position="130"/>
    </location>
</feature>
<protein>
    <submittedName>
        <fullName evidence="2">Double-strand break repair protein MRE11</fullName>
    </submittedName>
</protein>
<accession>A0A067RHP0</accession>
<dbReference type="AlphaFoldDB" id="A0A067RHP0"/>
<dbReference type="GO" id="GO:0031573">
    <property type="term" value="P:mitotic intra-S DNA damage checkpoint signaling"/>
    <property type="evidence" value="ECO:0007669"/>
    <property type="project" value="TreeGrafter"/>
</dbReference>
<dbReference type="PANTHER" id="PTHR10139:SF1">
    <property type="entry name" value="DOUBLE-STRAND BREAK REPAIR PROTEIN MRE11"/>
    <property type="match status" value="1"/>
</dbReference>
<dbReference type="GO" id="GO:0006303">
    <property type="term" value="P:double-strand break repair via nonhomologous end joining"/>
    <property type="evidence" value="ECO:0007669"/>
    <property type="project" value="TreeGrafter"/>
</dbReference>
<dbReference type="GO" id="GO:0042138">
    <property type="term" value="P:meiotic DNA double-strand break formation"/>
    <property type="evidence" value="ECO:0007669"/>
    <property type="project" value="TreeGrafter"/>
</dbReference>
<evidence type="ECO:0000313" key="3">
    <source>
        <dbReference type="Proteomes" id="UP000027135"/>
    </source>
</evidence>
<dbReference type="SUPFAM" id="SSF56300">
    <property type="entry name" value="Metallo-dependent phosphatases"/>
    <property type="match status" value="1"/>
</dbReference>